<dbReference type="PANTHER" id="PTHR34472">
    <property type="entry name" value="SULFUR CARRIER PROTEIN THIS"/>
    <property type="match status" value="1"/>
</dbReference>
<evidence type="ECO:0000313" key="2">
    <source>
        <dbReference type="Proteomes" id="UP001595722"/>
    </source>
</evidence>
<dbReference type="CDD" id="cd00565">
    <property type="entry name" value="Ubl_ThiS"/>
    <property type="match status" value="1"/>
</dbReference>
<dbReference type="Pfam" id="PF02597">
    <property type="entry name" value="ThiS"/>
    <property type="match status" value="1"/>
</dbReference>
<name>A0ABV7VVH1_9GAMM</name>
<reference evidence="2" key="1">
    <citation type="journal article" date="2019" name="Int. J. Syst. Evol. Microbiol.">
        <title>The Global Catalogue of Microorganisms (GCM) 10K type strain sequencing project: providing services to taxonomists for standard genome sequencing and annotation.</title>
        <authorList>
            <consortium name="The Broad Institute Genomics Platform"/>
            <consortium name="The Broad Institute Genome Sequencing Center for Infectious Disease"/>
            <person name="Wu L."/>
            <person name="Ma J."/>
        </authorList>
    </citation>
    <scope>NUCLEOTIDE SEQUENCE [LARGE SCALE GENOMIC DNA]</scope>
    <source>
        <strain evidence="2">KCTC 42424</strain>
    </source>
</reference>
<dbReference type="RefSeq" id="WP_376867120.1">
    <property type="nucleotide sequence ID" value="NZ_JBHRYB010000013.1"/>
</dbReference>
<accession>A0ABV7VVH1</accession>
<dbReference type="PANTHER" id="PTHR34472:SF1">
    <property type="entry name" value="SULFUR CARRIER PROTEIN THIS"/>
    <property type="match status" value="1"/>
</dbReference>
<gene>
    <name evidence="1" type="primary">thiS</name>
    <name evidence="1" type="ORF">ACFOMG_12875</name>
</gene>
<dbReference type="Gene3D" id="3.10.20.30">
    <property type="match status" value="1"/>
</dbReference>
<dbReference type="Proteomes" id="UP001595722">
    <property type="component" value="Unassembled WGS sequence"/>
</dbReference>
<proteinExistence type="predicted"/>
<keyword evidence="2" id="KW-1185">Reference proteome</keyword>
<dbReference type="NCBIfam" id="TIGR01683">
    <property type="entry name" value="thiS"/>
    <property type="match status" value="1"/>
</dbReference>
<dbReference type="InterPro" id="IPR003749">
    <property type="entry name" value="ThiS/MoaD-like"/>
</dbReference>
<dbReference type="SUPFAM" id="SSF54285">
    <property type="entry name" value="MoaD/ThiS"/>
    <property type="match status" value="1"/>
</dbReference>
<dbReference type="InterPro" id="IPR012675">
    <property type="entry name" value="Beta-grasp_dom_sf"/>
</dbReference>
<organism evidence="1 2">
    <name type="scientific">Bacterioplanoides pacificum</name>
    <dbReference type="NCBI Taxonomy" id="1171596"/>
    <lineage>
        <taxon>Bacteria</taxon>
        <taxon>Pseudomonadati</taxon>
        <taxon>Pseudomonadota</taxon>
        <taxon>Gammaproteobacteria</taxon>
        <taxon>Oceanospirillales</taxon>
        <taxon>Oceanospirillaceae</taxon>
        <taxon>Bacterioplanoides</taxon>
    </lineage>
</organism>
<evidence type="ECO:0000313" key="1">
    <source>
        <dbReference type="EMBL" id="MFC3680993.1"/>
    </source>
</evidence>
<dbReference type="InterPro" id="IPR016155">
    <property type="entry name" value="Mopterin_synth/thiamin_S_b"/>
</dbReference>
<comment type="caution">
    <text evidence="1">The sequence shown here is derived from an EMBL/GenBank/DDBJ whole genome shotgun (WGS) entry which is preliminary data.</text>
</comment>
<protein>
    <submittedName>
        <fullName evidence="1">Sulfur carrier protein ThiS</fullName>
    </submittedName>
</protein>
<sequence>MNLAINGEQQRFDVIQTLQQLLMTLGYVSAAGVVQGNIVVALNQTIIPVSQYAETQLNDNDQLDILGAITGG</sequence>
<dbReference type="EMBL" id="JBHRYB010000013">
    <property type="protein sequence ID" value="MFC3680993.1"/>
    <property type="molecule type" value="Genomic_DNA"/>
</dbReference>
<dbReference type="InterPro" id="IPR010035">
    <property type="entry name" value="Thi_S"/>
</dbReference>